<dbReference type="GO" id="GO:0030976">
    <property type="term" value="F:thiamine pyrophosphate binding"/>
    <property type="evidence" value="ECO:0007669"/>
    <property type="project" value="UniProtKB-UniRule"/>
</dbReference>
<dbReference type="PIRSF" id="PIRSF004983">
    <property type="entry name" value="MenD"/>
    <property type="match status" value="1"/>
</dbReference>
<evidence type="ECO:0000256" key="2">
    <source>
        <dbReference type="ARBA" id="ARBA00022679"/>
    </source>
</evidence>
<dbReference type="GO" id="GO:0000287">
    <property type="term" value="F:magnesium ion binding"/>
    <property type="evidence" value="ECO:0007669"/>
    <property type="project" value="UniProtKB-UniRule"/>
</dbReference>
<dbReference type="Pfam" id="PF02776">
    <property type="entry name" value="TPP_enzyme_N"/>
    <property type="match status" value="1"/>
</dbReference>
<comment type="function">
    <text evidence="7">Catalyzes the thiamine diphosphate-dependent decarboxylation of 2-oxoglutarate and the subsequent addition of the resulting succinic semialdehyde-thiamine pyrophosphate anion to isochorismate to yield 2-succinyl-5-enolpyruvyl-6-hydroxy-3-cyclohexene-1-carboxylate (SEPHCHC).</text>
</comment>
<evidence type="ECO:0000259" key="10">
    <source>
        <dbReference type="Pfam" id="PF16582"/>
    </source>
</evidence>
<feature type="domain" description="Menaquinone biosynthesis protein MenD middle" evidence="10">
    <location>
        <begin position="217"/>
        <end position="403"/>
    </location>
</feature>
<accession>A0AAW9JUB2</accession>
<dbReference type="NCBIfam" id="TIGR00173">
    <property type="entry name" value="menD"/>
    <property type="match status" value="1"/>
</dbReference>
<proteinExistence type="inferred from homology"/>
<keyword evidence="5 7" id="KW-0786">Thiamine pyrophosphate</keyword>
<feature type="domain" description="Thiamine pyrophosphate enzyme TPP-binding" evidence="8">
    <location>
        <begin position="437"/>
        <end position="552"/>
    </location>
</feature>
<comment type="cofactor">
    <cofactor evidence="7">
        <name>thiamine diphosphate</name>
        <dbReference type="ChEBI" id="CHEBI:58937"/>
    </cofactor>
    <text evidence="7">Binds 1 thiamine pyrophosphate per subunit.</text>
</comment>
<comment type="pathway">
    <text evidence="7">Quinol/quinone metabolism; menaquinone biosynthesis.</text>
</comment>
<feature type="domain" description="Thiamine pyrophosphate enzyme N-terminal TPP-binding" evidence="9">
    <location>
        <begin position="15"/>
        <end position="124"/>
    </location>
</feature>
<dbReference type="HAMAP" id="MF_01659">
    <property type="entry name" value="MenD"/>
    <property type="match status" value="1"/>
</dbReference>
<comment type="catalytic activity">
    <reaction evidence="7">
        <text>isochorismate + 2-oxoglutarate + H(+) = 5-enolpyruvoyl-6-hydroxy-2-succinyl-cyclohex-3-ene-1-carboxylate + CO2</text>
        <dbReference type="Rhea" id="RHEA:25593"/>
        <dbReference type="ChEBI" id="CHEBI:15378"/>
        <dbReference type="ChEBI" id="CHEBI:16526"/>
        <dbReference type="ChEBI" id="CHEBI:16810"/>
        <dbReference type="ChEBI" id="CHEBI:29780"/>
        <dbReference type="ChEBI" id="CHEBI:58818"/>
        <dbReference type="EC" id="2.2.1.9"/>
    </reaction>
</comment>
<keyword evidence="3 7" id="KW-0479">Metal-binding</keyword>
<comment type="subunit">
    <text evidence="7">Homodimer.</text>
</comment>
<dbReference type="Pfam" id="PF16582">
    <property type="entry name" value="TPP_enzyme_M_2"/>
    <property type="match status" value="1"/>
</dbReference>
<dbReference type="InterPro" id="IPR004433">
    <property type="entry name" value="MenaQ_synth_MenD"/>
</dbReference>
<keyword evidence="1 7" id="KW-0474">Menaquinone biosynthesis</keyword>
<dbReference type="Gene3D" id="3.40.50.970">
    <property type="match status" value="2"/>
</dbReference>
<evidence type="ECO:0000313" key="12">
    <source>
        <dbReference type="Proteomes" id="UP001290462"/>
    </source>
</evidence>
<keyword evidence="4 7" id="KW-0460">Magnesium</keyword>
<dbReference type="SUPFAM" id="SSF52518">
    <property type="entry name" value="Thiamin diphosphate-binding fold (THDP-binding)"/>
    <property type="match status" value="2"/>
</dbReference>
<evidence type="ECO:0000256" key="3">
    <source>
        <dbReference type="ARBA" id="ARBA00022723"/>
    </source>
</evidence>
<dbReference type="EC" id="2.2.1.9" evidence="7"/>
<dbReference type="InterPro" id="IPR011766">
    <property type="entry name" value="TPP_enzyme_TPP-bd"/>
</dbReference>
<dbReference type="CDD" id="cd07037">
    <property type="entry name" value="TPP_PYR_MenD"/>
    <property type="match status" value="1"/>
</dbReference>
<evidence type="ECO:0000256" key="1">
    <source>
        <dbReference type="ARBA" id="ARBA00022428"/>
    </source>
</evidence>
<dbReference type="Pfam" id="PF02775">
    <property type="entry name" value="TPP_enzyme_C"/>
    <property type="match status" value="1"/>
</dbReference>
<evidence type="ECO:0000313" key="11">
    <source>
        <dbReference type="EMBL" id="MDZ5759123.1"/>
    </source>
</evidence>
<dbReference type="GO" id="GO:0009234">
    <property type="term" value="P:menaquinone biosynthetic process"/>
    <property type="evidence" value="ECO:0007669"/>
    <property type="project" value="UniProtKB-UniRule"/>
</dbReference>
<dbReference type="InterPro" id="IPR032264">
    <property type="entry name" value="MenD_middle"/>
</dbReference>
<dbReference type="InterPro" id="IPR029035">
    <property type="entry name" value="DHS-like_NAD/FAD-binding_dom"/>
</dbReference>
<evidence type="ECO:0000256" key="7">
    <source>
        <dbReference type="HAMAP-Rule" id="MF_01659"/>
    </source>
</evidence>
<reference evidence="11" key="1">
    <citation type="submission" date="2023-08" db="EMBL/GenBank/DDBJ databases">
        <title>Genomic characterization of piscicolin 126 produced by Carnobacterium maltaromaticum CM22 strain isolated from salmon (Salmo salar).</title>
        <authorList>
            <person name="Gonzalez-Gragera E."/>
            <person name="Garcia-Lopez J.D."/>
            <person name="Teso-Perez C."/>
            <person name="Gimenez-Hernandez I."/>
            <person name="Peralta-Sanchez J.M."/>
            <person name="Valdivia E."/>
            <person name="Montalban-Lopez M."/>
            <person name="Martin-Platero A.M."/>
            <person name="Banos A."/>
            <person name="Martinez-Bueno M."/>
        </authorList>
    </citation>
    <scope>NUCLEOTIDE SEQUENCE</scope>
    <source>
        <strain evidence="11">CM22</strain>
    </source>
</reference>
<gene>
    <name evidence="7 11" type="primary">menD</name>
    <name evidence="11" type="ORF">RAK27_10680</name>
</gene>
<dbReference type="GO" id="GO:0030145">
    <property type="term" value="F:manganese ion binding"/>
    <property type="evidence" value="ECO:0007669"/>
    <property type="project" value="UniProtKB-UniRule"/>
</dbReference>
<dbReference type="AlphaFoldDB" id="A0AAW9JUB2"/>
<evidence type="ECO:0000256" key="4">
    <source>
        <dbReference type="ARBA" id="ARBA00022842"/>
    </source>
</evidence>
<dbReference type="EMBL" id="JAVBVO010000003">
    <property type="protein sequence ID" value="MDZ5759123.1"/>
    <property type="molecule type" value="Genomic_DNA"/>
</dbReference>
<dbReference type="InterPro" id="IPR012001">
    <property type="entry name" value="Thiamin_PyroP_enz_TPP-bd_dom"/>
</dbReference>
<evidence type="ECO:0000259" key="8">
    <source>
        <dbReference type="Pfam" id="PF02775"/>
    </source>
</evidence>
<comment type="cofactor">
    <cofactor evidence="7">
        <name>Mg(2+)</name>
        <dbReference type="ChEBI" id="CHEBI:18420"/>
    </cofactor>
    <cofactor evidence="7">
        <name>Mn(2+)</name>
        <dbReference type="ChEBI" id="CHEBI:29035"/>
    </cofactor>
</comment>
<dbReference type="RefSeq" id="WP_318589400.1">
    <property type="nucleotide sequence ID" value="NZ_CBCPJP010000003.1"/>
</dbReference>
<keyword evidence="6 7" id="KW-0464">Manganese</keyword>
<dbReference type="SUPFAM" id="SSF52467">
    <property type="entry name" value="DHS-like NAD/FAD-binding domain"/>
    <property type="match status" value="1"/>
</dbReference>
<dbReference type="CDD" id="cd02009">
    <property type="entry name" value="TPP_SHCHC_synthase"/>
    <property type="match status" value="1"/>
</dbReference>
<dbReference type="PANTHER" id="PTHR42916">
    <property type="entry name" value="2-SUCCINYL-5-ENOLPYRUVYL-6-HYDROXY-3-CYCLOHEXENE-1-CARBOXYLATE SYNTHASE"/>
    <property type="match status" value="1"/>
</dbReference>
<keyword evidence="2 7" id="KW-0808">Transferase</keyword>
<comment type="pathway">
    <text evidence="7">Quinol/quinone metabolism; 1,4-dihydroxy-2-naphthoate biosynthesis; 1,4-dihydroxy-2-naphthoate from chorismate: step 2/7.</text>
</comment>
<evidence type="ECO:0000256" key="6">
    <source>
        <dbReference type="ARBA" id="ARBA00023211"/>
    </source>
</evidence>
<name>A0AAW9JUB2_CARML</name>
<evidence type="ECO:0000259" key="9">
    <source>
        <dbReference type="Pfam" id="PF02776"/>
    </source>
</evidence>
<comment type="caution">
    <text evidence="11">The sequence shown here is derived from an EMBL/GenBank/DDBJ whole genome shotgun (WGS) entry which is preliminary data.</text>
</comment>
<organism evidence="11 12">
    <name type="scientific">Carnobacterium maltaromaticum</name>
    <name type="common">Carnobacterium piscicola</name>
    <dbReference type="NCBI Taxonomy" id="2751"/>
    <lineage>
        <taxon>Bacteria</taxon>
        <taxon>Bacillati</taxon>
        <taxon>Bacillota</taxon>
        <taxon>Bacilli</taxon>
        <taxon>Lactobacillales</taxon>
        <taxon>Carnobacteriaceae</taxon>
        <taxon>Carnobacterium</taxon>
    </lineage>
</organism>
<sequence length="579" mass="64049">MNEKNQALTDYLVTFVEELVQAGVKEAVISPGSRSTPLALLMAEHPTLKVYVDIDERSAGFFALGIAKASKNPVVLLCTSGTAAANYFPAVAEANLSSIPLIVLTADRPPELRGVGAPQAMEQVRLYGEHVKSFVDMALPENSLEMLRYAKWHGSKTVDIAMTVPRGPVHLNFPLREPLVPILDPSPFTRQNINEHVHIYYSHKVIPTGTIDKIIEACAGKKGLIIAGPLAKKEFPAKLAAFAKQIGWPIVADPLSGLRTYGGIDNTVIDQYDAFLRNPLEVTDLVPEVIIRFGAMPVSKSLMKWVESFAGIPYYLVDPGEEWKDPMKAATDLIHCEEHFLVDEFTERFTQVTDSSWLTSWQRVNQLTAEIVQQSIDVAESIDEGELIHLLRKHLPNKSGLFIGNSMPIRDVDTFFAKTEKELTLLANRGANGIDGVISTALGCGTFIQPMYLVIGDLSFYHDMNGLLMAQKYGINLTILVVNNNGGGIFSFLPQADLPKYFETLFGTELNLDFAKVADLYSGGYQQVSDGEQLHEALDHAHFHKGLDIIEIKTNRYENVAVHQELFAKVTEELKASKR</sequence>
<comment type="similarity">
    <text evidence="7">Belongs to the TPP enzyme family. MenD subfamily.</text>
</comment>
<dbReference type="Proteomes" id="UP001290462">
    <property type="component" value="Unassembled WGS sequence"/>
</dbReference>
<dbReference type="GO" id="GO:0070204">
    <property type="term" value="F:2-succinyl-5-enolpyruvyl-6-hydroxy-3-cyclohexene-1-carboxylic-acid synthase activity"/>
    <property type="evidence" value="ECO:0007669"/>
    <property type="project" value="UniProtKB-UniRule"/>
</dbReference>
<dbReference type="PANTHER" id="PTHR42916:SF1">
    <property type="entry name" value="PROTEIN PHYLLO, CHLOROPLASTIC"/>
    <property type="match status" value="1"/>
</dbReference>
<dbReference type="InterPro" id="IPR029061">
    <property type="entry name" value="THDP-binding"/>
</dbReference>
<evidence type="ECO:0000256" key="5">
    <source>
        <dbReference type="ARBA" id="ARBA00023052"/>
    </source>
</evidence>
<protein>
    <recommendedName>
        <fullName evidence="7">2-succinyl-5-enolpyruvyl-6-hydroxy-3-cyclohexene-1-carboxylate synthase</fullName>
        <shortName evidence="7">SEPHCHC synthase</shortName>
        <ecNumber evidence="7">2.2.1.9</ecNumber>
    </recommendedName>
    <alternativeName>
        <fullName evidence="7">Menaquinone biosynthesis protein MenD</fullName>
    </alternativeName>
</protein>
<dbReference type="Gene3D" id="3.40.50.1220">
    <property type="entry name" value="TPP-binding domain"/>
    <property type="match status" value="1"/>
</dbReference>